<evidence type="ECO:0000313" key="3">
    <source>
        <dbReference type="Proteomes" id="UP000789901"/>
    </source>
</evidence>
<evidence type="ECO:0000313" key="2">
    <source>
        <dbReference type="EMBL" id="CAG8819745.1"/>
    </source>
</evidence>
<feature type="non-terminal residue" evidence="2">
    <location>
        <position position="1"/>
    </location>
</feature>
<gene>
    <name evidence="2" type="ORF">GMARGA_LOCUS27388</name>
</gene>
<comment type="caution">
    <text evidence="2">The sequence shown here is derived from an EMBL/GenBank/DDBJ whole genome shotgun (WGS) entry which is preliminary data.</text>
</comment>
<feature type="compositionally biased region" description="Basic and acidic residues" evidence="1">
    <location>
        <begin position="37"/>
        <end position="47"/>
    </location>
</feature>
<proteinExistence type="predicted"/>
<feature type="compositionally biased region" description="Low complexity" evidence="1">
    <location>
        <begin position="61"/>
        <end position="71"/>
    </location>
</feature>
<dbReference type="Proteomes" id="UP000789901">
    <property type="component" value="Unassembled WGS sequence"/>
</dbReference>
<evidence type="ECO:0000256" key="1">
    <source>
        <dbReference type="SAM" id="MobiDB-lite"/>
    </source>
</evidence>
<sequence length="82" mass="9182">RTATPTDSNDEITPGRKTATPTRTHIGRDVNSNDEPYSGRKEALEYQKKKKKQHADLNKLTPTPTTVTTPTNCKKEELVSED</sequence>
<feature type="compositionally biased region" description="Basic and acidic residues" evidence="1">
    <location>
        <begin position="73"/>
        <end position="82"/>
    </location>
</feature>
<feature type="region of interest" description="Disordered" evidence="1">
    <location>
        <begin position="1"/>
        <end position="82"/>
    </location>
</feature>
<reference evidence="2 3" key="1">
    <citation type="submission" date="2021-06" db="EMBL/GenBank/DDBJ databases">
        <authorList>
            <person name="Kallberg Y."/>
            <person name="Tangrot J."/>
            <person name="Rosling A."/>
        </authorList>
    </citation>
    <scope>NUCLEOTIDE SEQUENCE [LARGE SCALE GENOMIC DNA]</scope>
    <source>
        <strain evidence="2 3">120-4 pot B 10/14</strain>
    </source>
</reference>
<protein>
    <submittedName>
        <fullName evidence="2">19428_t:CDS:1</fullName>
    </submittedName>
</protein>
<keyword evidence="3" id="KW-1185">Reference proteome</keyword>
<organism evidence="2 3">
    <name type="scientific">Gigaspora margarita</name>
    <dbReference type="NCBI Taxonomy" id="4874"/>
    <lineage>
        <taxon>Eukaryota</taxon>
        <taxon>Fungi</taxon>
        <taxon>Fungi incertae sedis</taxon>
        <taxon>Mucoromycota</taxon>
        <taxon>Glomeromycotina</taxon>
        <taxon>Glomeromycetes</taxon>
        <taxon>Diversisporales</taxon>
        <taxon>Gigasporaceae</taxon>
        <taxon>Gigaspora</taxon>
    </lineage>
</organism>
<accession>A0ABN7W7E2</accession>
<dbReference type="EMBL" id="CAJVQB010033414">
    <property type="protein sequence ID" value="CAG8819745.1"/>
    <property type="molecule type" value="Genomic_DNA"/>
</dbReference>
<name>A0ABN7W7E2_GIGMA</name>